<feature type="domain" description="Peptidase C1A papain C-terminal" evidence="4">
    <location>
        <begin position="125"/>
        <end position="349"/>
    </location>
</feature>
<evidence type="ECO:0000259" key="4">
    <source>
        <dbReference type="SMART" id="SM00645"/>
    </source>
</evidence>
<dbReference type="GO" id="GO:0008234">
    <property type="term" value="F:cysteine-type peptidase activity"/>
    <property type="evidence" value="ECO:0007669"/>
    <property type="project" value="InterPro"/>
</dbReference>
<evidence type="ECO:0000313" key="6">
    <source>
        <dbReference type="EMBL" id="PRP82211.1"/>
    </source>
</evidence>
<evidence type="ECO:0000256" key="3">
    <source>
        <dbReference type="SAM" id="SignalP"/>
    </source>
</evidence>
<dbReference type="InterPro" id="IPR025660">
    <property type="entry name" value="Pept_his_AS"/>
</dbReference>
<dbReference type="SUPFAM" id="SSF54001">
    <property type="entry name" value="Cysteine proteinases"/>
    <property type="match status" value="1"/>
</dbReference>
<dbReference type="PROSITE" id="PS00139">
    <property type="entry name" value="THIOL_PROTEASE_CYS"/>
    <property type="match status" value="1"/>
</dbReference>
<dbReference type="PROSITE" id="PS00640">
    <property type="entry name" value="THIOL_PROTEASE_ASN"/>
    <property type="match status" value="1"/>
</dbReference>
<gene>
    <name evidence="6" type="ORF">PROFUN_10420</name>
</gene>
<accession>A0A2P6NE53</accession>
<feature type="chain" id="PRO_5018723725" evidence="3">
    <location>
        <begin position="19"/>
        <end position="380"/>
    </location>
</feature>
<dbReference type="Pfam" id="PF00112">
    <property type="entry name" value="Peptidase_C1"/>
    <property type="match status" value="1"/>
</dbReference>
<keyword evidence="3" id="KW-0732">Signal</keyword>
<dbReference type="Pfam" id="PF08246">
    <property type="entry name" value="Inhibitor_I29"/>
    <property type="match status" value="1"/>
</dbReference>
<dbReference type="InterPro" id="IPR038765">
    <property type="entry name" value="Papain-like_cys_pep_sf"/>
</dbReference>
<reference evidence="6 7" key="1">
    <citation type="journal article" date="2018" name="Genome Biol. Evol.">
        <title>Multiple Roots of Fruiting Body Formation in Amoebozoa.</title>
        <authorList>
            <person name="Hillmann F."/>
            <person name="Forbes G."/>
            <person name="Novohradska S."/>
            <person name="Ferling I."/>
            <person name="Riege K."/>
            <person name="Groth M."/>
            <person name="Westermann M."/>
            <person name="Marz M."/>
            <person name="Spaller T."/>
            <person name="Winckler T."/>
            <person name="Schaap P."/>
            <person name="Glockner G."/>
        </authorList>
    </citation>
    <scope>NUCLEOTIDE SEQUENCE [LARGE SCALE GENOMIC DNA]</scope>
    <source>
        <strain evidence="6 7">Jena</strain>
    </source>
</reference>
<feature type="domain" description="Cathepsin propeptide inhibitor" evidence="5">
    <location>
        <begin position="32"/>
        <end position="88"/>
    </location>
</feature>
<dbReference type="InterPro" id="IPR025661">
    <property type="entry name" value="Pept_asp_AS"/>
</dbReference>
<dbReference type="GO" id="GO:0006508">
    <property type="term" value="P:proteolysis"/>
    <property type="evidence" value="ECO:0007669"/>
    <property type="project" value="InterPro"/>
</dbReference>
<dbReference type="Gene3D" id="3.90.70.10">
    <property type="entry name" value="Cysteine proteinases"/>
    <property type="match status" value="1"/>
</dbReference>
<keyword evidence="2" id="KW-1015">Disulfide bond</keyword>
<feature type="signal peptide" evidence="3">
    <location>
        <begin position="1"/>
        <end position="18"/>
    </location>
</feature>
<evidence type="ECO:0000259" key="5">
    <source>
        <dbReference type="SMART" id="SM00848"/>
    </source>
</evidence>
<dbReference type="InterPro" id="IPR039417">
    <property type="entry name" value="Peptidase_C1A_papain-like"/>
</dbReference>
<dbReference type="InParanoid" id="A0A2P6NE53"/>
<dbReference type="InterPro" id="IPR013128">
    <property type="entry name" value="Peptidase_C1A"/>
</dbReference>
<comment type="similarity">
    <text evidence="1">Belongs to the peptidase C1 family.</text>
</comment>
<evidence type="ECO:0000313" key="7">
    <source>
        <dbReference type="Proteomes" id="UP000241769"/>
    </source>
</evidence>
<dbReference type="CDD" id="cd02248">
    <property type="entry name" value="Peptidase_C1A"/>
    <property type="match status" value="1"/>
</dbReference>
<dbReference type="SMART" id="SM00848">
    <property type="entry name" value="Inhibitor_I29"/>
    <property type="match status" value="1"/>
</dbReference>
<dbReference type="InterPro" id="IPR000668">
    <property type="entry name" value="Peptidase_C1A_C"/>
</dbReference>
<dbReference type="STRING" id="1890364.A0A2P6NE53"/>
<dbReference type="OrthoDB" id="10259130at2759"/>
<dbReference type="PRINTS" id="PR00705">
    <property type="entry name" value="PAPAIN"/>
</dbReference>
<proteinExistence type="inferred from homology"/>
<dbReference type="EMBL" id="MDYQ01000108">
    <property type="protein sequence ID" value="PRP82211.1"/>
    <property type="molecule type" value="Genomic_DNA"/>
</dbReference>
<dbReference type="FunCoup" id="A0A2P6NE53">
    <property type="interactions" value="52"/>
</dbReference>
<keyword evidence="7" id="KW-1185">Reference proteome</keyword>
<dbReference type="InterPro" id="IPR013201">
    <property type="entry name" value="Prot_inhib_I29"/>
</dbReference>
<dbReference type="AlphaFoldDB" id="A0A2P6NE53"/>
<dbReference type="Proteomes" id="UP000241769">
    <property type="component" value="Unassembled WGS sequence"/>
</dbReference>
<dbReference type="PROSITE" id="PS00639">
    <property type="entry name" value="THIOL_PROTEASE_HIS"/>
    <property type="match status" value="1"/>
</dbReference>
<comment type="caution">
    <text evidence="6">The sequence shown here is derived from an EMBL/GenBank/DDBJ whole genome shotgun (WGS) entry which is preliminary data.</text>
</comment>
<evidence type="ECO:0000256" key="2">
    <source>
        <dbReference type="ARBA" id="ARBA00023157"/>
    </source>
</evidence>
<dbReference type="SMART" id="SM00645">
    <property type="entry name" value="Pept_C1"/>
    <property type="match status" value="1"/>
</dbReference>
<sequence length="380" mass="41794">MSKTICLLVLTVAALAVAAKFPKWHELEGYTFEQYIADHNKVYSAEELLARKAAFENRLATVRAHNANPGFSWKRGINHMSDWTHEEKNSMKGYDKNIGHAMRTKRAKVVSNVPNKQEDSENATLPQYVDWRDLGVVTPVKDQGQCGSCWTFATAETAESHYAIATGHLGELSEQHVLDCVPNPLQCGGQGGCSGGTVELAYSNLLLPGTGGMVSEWTYPYRSYFGDAFQCSFNRSRTAVFANITGYVTLPTNKYKPLMIAVATLGPIAISVDASAWHDYESGVFNGCNQTNPDIDHAVQLVGYGTDEKLGDYWLVRNSWGPKWGEKGYIRIYRSDSEEGRCGEDITPRDGEGCADGPPQVEVCGTCGILFDSVYPTVSK</sequence>
<name>A0A2P6NE53_9EUKA</name>
<dbReference type="InterPro" id="IPR000169">
    <property type="entry name" value="Pept_cys_AS"/>
</dbReference>
<dbReference type="PANTHER" id="PTHR12411">
    <property type="entry name" value="CYSTEINE PROTEASE FAMILY C1-RELATED"/>
    <property type="match status" value="1"/>
</dbReference>
<organism evidence="6 7">
    <name type="scientific">Planoprotostelium fungivorum</name>
    <dbReference type="NCBI Taxonomy" id="1890364"/>
    <lineage>
        <taxon>Eukaryota</taxon>
        <taxon>Amoebozoa</taxon>
        <taxon>Evosea</taxon>
        <taxon>Variosea</taxon>
        <taxon>Cavosteliida</taxon>
        <taxon>Cavosteliaceae</taxon>
        <taxon>Planoprotostelium</taxon>
    </lineage>
</organism>
<evidence type="ECO:0000256" key="1">
    <source>
        <dbReference type="ARBA" id="ARBA00008455"/>
    </source>
</evidence>
<protein>
    <submittedName>
        <fullName evidence="6">Uncharacterized protein</fullName>
    </submittedName>
</protein>